<feature type="chain" id="PRO_5041411147" evidence="1">
    <location>
        <begin position="25"/>
        <end position="239"/>
    </location>
</feature>
<name>A0AA36DLI7_CYLNA</name>
<keyword evidence="3" id="KW-1185">Reference proteome</keyword>
<evidence type="ECO:0000313" key="3">
    <source>
        <dbReference type="Proteomes" id="UP001176961"/>
    </source>
</evidence>
<dbReference type="Proteomes" id="UP001176961">
    <property type="component" value="Unassembled WGS sequence"/>
</dbReference>
<sequence>MSSLRSTLVSALVVLCLASFGAEAFLGGCGYGGFGFEYNIYGGYGGFGCGLGGIGAYGGSFGASGGYHGELIILLTHIEIAVSVKCYVYSPDQGARRKVPSNAAHCTFTMSSRCMQGQYSEGIPWDMSLVKDGCYIMKSTNMFACTCSSKDFCSSDHKFIRNLWKKSSSYDKGSLFTNCLNTLVADEATSDVDKSESMRLSDEDEGWSFDEFSFKSFKNSTLVKMHNYFFVLIAVLFAL</sequence>
<organism evidence="2 3">
    <name type="scientific">Cylicocyclus nassatus</name>
    <name type="common">Nematode worm</name>
    <dbReference type="NCBI Taxonomy" id="53992"/>
    <lineage>
        <taxon>Eukaryota</taxon>
        <taxon>Metazoa</taxon>
        <taxon>Ecdysozoa</taxon>
        <taxon>Nematoda</taxon>
        <taxon>Chromadorea</taxon>
        <taxon>Rhabditida</taxon>
        <taxon>Rhabditina</taxon>
        <taxon>Rhabditomorpha</taxon>
        <taxon>Strongyloidea</taxon>
        <taxon>Strongylidae</taxon>
        <taxon>Cylicocyclus</taxon>
    </lineage>
</organism>
<reference evidence="2" key="1">
    <citation type="submission" date="2023-07" db="EMBL/GenBank/DDBJ databases">
        <authorList>
            <consortium name="CYATHOMIX"/>
        </authorList>
    </citation>
    <scope>NUCLEOTIDE SEQUENCE</scope>
    <source>
        <strain evidence="2">N/A</strain>
    </source>
</reference>
<protein>
    <submittedName>
        <fullName evidence="2">Uncharacterized protein</fullName>
    </submittedName>
</protein>
<evidence type="ECO:0000313" key="2">
    <source>
        <dbReference type="EMBL" id="CAJ0588589.1"/>
    </source>
</evidence>
<accession>A0AA36DLI7</accession>
<feature type="signal peptide" evidence="1">
    <location>
        <begin position="1"/>
        <end position="24"/>
    </location>
</feature>
<gene>
    <name evidence="2" type="ORF">CYNAS_LOCUS572</name>
</gene>
<keyword evidence="1" id="KW-0732">Signal</keyword>
<evidence type="ECO:0000256" key="1">
    <source>
        <dbReference type="SAM" id="SignalP"/>
    </source>
</evidence>
<proteinExistence type="predicted"/>
<dbReference type="EMBL" id="CATQJL010000001">
    <property type="protein sequence ID" value="CAJ0588589.1"/>
    <property type="molecule type" value="Genomic_DNA"/>
</dbReference>
<comment type="caution">
    <text evidence="2">The sequence shown here is derived from an EMBL/GenBank/DDBJ whole genome shotgun (WGS) entry which is preliminary data.</text>
</comment>
<dbReference type="AlphaFoldDB" id="A0AA36DLI7"/>